<reference evidence="1 2" key="1">
    <citation type="submission" date="2023-03" db="EMBL/GenBank/DDBJ databases">
        <title>Bacillus Genome Sequencing.</title>
        <authorList>
            <person name="Dunlap C."/>
        </authorList>
    </citation>
    <scope>NUCLEOTIDE SEQUENCE [LARGE SCALE GENOMIC DNA]</scope>
    <source>
        <strain evidence="1 2">NRS-1717</strain>
    </source>
</reference>
<name>A0ABU6P4H3_9BACI</name>
<proteinExistence type="predicted"/>
<gene>
    <name evidence="1" type="ORF">P9271_19830</name>
</gene>
<dbReference type="Proteomes" id="UP001342826">
    <property type="component" value="Unassembled WGS sequence"/>
</dbReference>
<dbReference type="RefSeq" id="WP_066226364.1">
    <property type="nucleotide sequence ID" value="NZ_JARTFQ010000006.1"/>
</dbReference>
<dbReference type="EMBL" id="JARTFS010000018">
    <property type="protein sequence ID" value="MED4403562.1"/>
    <property type="molecule type" value="Genomic_DNA"/>
</dbReference>
<evidence type="ECO:0000313" key="2">
    <source>
        <dbReference type="Proteomes" id="UP001342826"/>
    </source>
</evidence>
<dbReference type="Pfam" id="PF06338">
    <property type="entry name" value="ComK"/>
    <property type="match status" value="1"/>
</dbReference>
<protein>
    <submittedName>
        <fullName evidence="1">Competence protein ComK</fullName>
    </submittedName>
</protein>
<accession>A0ABU6P4H3</accession>
<evidence type="ECO:0000313" key="1">
    <source>
        <dbReference type="EMBL" id="MED4403562.1"/>
    </source>
</evidence>
<dbReference type="GeneID" id="301140047"/>
<sequence>MYEQLLKSLKVEREEEDYIIKGSTMMIIPFYAEQGALNSIVIDRFEAVKVKRKSQNIIDESCIYFASDMKGRIRSAAKILKGHQMLPIVISKMNKTCMIPISSPYNKRCIWVSYRHIIDITSYKRKSILTLENGQRFELNVSRKTMENKINRANRLVNTYDIRNKEMQDTYKANYIAETKVIYVPDLE</sequence>
<comment type="caution">
    <text evidence="1">The sequence shown here is derived from an EMBL/GenBank/DDBJ whole genome shotgun (WGS) entry which is preliminary data.</text>
</comment>
<organism evidence="1 2">
    <name type="scientific">Metabacillus fastidiosus</name>
    <dbReference type="NCBI Taxonomy" id="1458"/>
    <lineage>
        <taxon>Bacteria</taxon>
        <taxon>Bacillati</taxon>
        <taxon>Bacillota</taxon>
        <taxon>Bacilli</taxon>
        <taxon>Bacillales</taxon>
        <taxon>Bacillaceae</taxon>
        <taxon>Metabacillus</taxon>
    </lineage>
</organism>
<dbReference type="InterPro" id="IPR010461">
    <property type="entry name" value="ComK"/>
</dbReference>
<keyword evidence="2" id="KW-1185">Reference proteome</keyword>